<evidence type="ECO:0000313" key="2">
    <source>
        <dbReference type="Proteomes" id="UP001488838"/>
    </source>
</evidence>
<dbReference type="AlphaFoldDB" id="A0AAW0K3K7"/>
<feature type="non-terminal residue" evidence="1">
    <location>
        <position position="1"/>
    </location>
</feature>
<gene>
    <name evidence="1" type="ORF">U0070_017362</name>
</gene>
<comment type="caution">
    <text evidence="1">The sequence shown here is derived from an EMBL/GenBank/DDBJ whole genome shotgun (WGS) entry which is preliminary data.</text>
</comment>
<proteinExistence type="predicted"/>
<dbReference type="EMBL" id="JBBHLL010000007">
    <property type="protein sequence ID" value="KAK7833363.1"/>
    <property type="molecule type" value="Genomic_DNA"/>
</dbReference>
<organism evidence="1 2">
    <name type="scientific">Myodes glareolus</name>
    <name type="common">Bank vole</name>
    <name type="synonym">Clethrionomys glareolus</name>
    <dbReference type="NCBI Taxonomy" id="447135"/>
    <lineage>
        <taxon>Eukaryota</taxon>
        <taxon>Metazoa</taxon>
        <taxon>Chordata</taxon>
        <taxon>Craniata</taxon>
        <taxon>Vertebrata</taxon>
        <taxon>Euteleostomi</taxon>
        <taxon>Mammalia</taxon>
        <taxon>Eutheria</taxon>
        <taxon>Euarchontoglires</taxon>
        <taxon>Glires</taxon>
        <taxon>Rodentia</taxon>
        <taxon>Myomorpha</taxon>
        <taxon>Muroidea</taxon>
        <taxon>Cricetidae</taxon>
        <taxon>Arvicolinae</taxon>
        <taxon>Myodes</taxon>
    </lineage>
</organism>
<keyword evidence="2" id="KW-1185">Reference proteome</keyword>
<dbReference type="Proteomes" id="UP001488838">
    <property type="component" value="Unassembled WGS sequence"/>
</dbReference>
<accession>A0AAW0K3K7</accession>
<name>A0AAW0K3K7_MYOGA</name>
<reference evidence="1 2" key="1">
    <citation type="journal article" date="2023" name="bioRxiv">
        <title>Conserved and derived expression patterns and positive selection on dental genes reveal complex evolutionary context of ever-growing rodent molars.</title>
        <authorList>
            <person name="Calamari Z.T."/>
            <person name="Song A."/>
            <person name="Cohen E."/>
            <person name="Akter M."/>
            <person name="Roy R.D."/>
            <person name="Hallikas O."/>
            <person name="Christensen M.M."/>
            <person name="Li P."/>
            <person name="Marangoni P."/>
            <person name="Jernvall J."/>
            <person name="Klein O.D."/>
        </authorList>
    </citation>
    <scope>NUCLEOTIDE SEQUENCE [LARGE SCALE GENOMIC DNA]</scope>
    <source>
        <strain evidence="1">V071</strain>
    </source>
</reference>
<protein>
    <submittedName>
        <fullName evidence="1">Uncharacterized protein</fullName>
    </submittedName>
</protein>
<evidence type="ECO:0000313" key="1">
    <source>
        <dbReference type="EMBL" id="KAK7833363.1"/>
    </source>
</evidence>
<sequence>DNYPVQFIPSTMAAAAASGLSPLQLQKGHVSHPQTNPRLKGISDRFGRNLDTFEHGGGHSYNHKQIEVRMLLLVLLWVGDWMVPAYSRPFEK</sequence>